<feature type="region of interest" description="Disordered" evidence="1">
    <location>
        <begin position="121"/>
        <end position="150"/>
    </location>
</feature>
<dbReference type="FunCoup" id="G3IIE5">
    <property type="interactions" value="27"/>
</dbReference>
<dbReference type="GO" id="GO:0010972">
    <property type="term" value="P:negative regulation of G2/M transition of mitotic cell cycle"/>
    <property type="evidence" value="ECO:0007669"/>
    <property type="project" value="InterPro"/>
</dbReference>
<sequence>MPCAGQWPEPCQRWVASLVMPGCRGKDCLPHVTMPKLPGSALSNAPIFANVAKLRPSEEGTGLGHPETTAGQRPMCSEQARVVRHWPGYCLGNLTCFLQPKQDCSNSSNLEISLSQESSCTSSVAPSSQDKRHVWNSLDNHRGNTADTSWYDKENSRVNSIPPATCQHPEPQNGLWPPSVPLLAPEAVKGPPKGMGPQKTQVPKSVLSRPSKPSKPKVTFSQESVMPESSRRFLPYLGYDWIAGSLDSNSPVTSKPDAFFSELQRFRETNKEDCICDSPEAVFPGLQESSCVEGDHECVYCYRVNRRLFPVPVDLGTTCRLCGISRDQQGPETLAEPSQVRVSIPLSILDPPHQYRIHRRKSFDASDTLALPQHCLLGWDILPPKSEKSSVPKSLDLWSSVSCEGAQRRHLSATSSSLLGGSRVCPNLGGWCPGGTDPIKMGAQALTRCPSNFGTHCCLPHSTQEGGPHSKVQEEWRLILGPTCP</sequence>
<dbReference type="PANTHER" id="PTHR34831:SF1">
    <property type="entry name" value="MIGRATION AND INVASION-INHIBITORY PROTEIN"/>
    <property type="match status" value="1"/>
</dbReference>
<dbReference type="InterPro" id="IPR031466">
    <property type="entry name" value="MIIP"/>
</dbReference>
<evidence type="ECO:0000313" key="3">
    <source>
        <dbReference type="Proteomes" id="UP000001075"/>
    </source>
</evidence>
<organism evidence="2 3">
    <name type="scientific">Cricetulus griseus</name>
    <name type="common">Chinese hamster</name>
    <name type="synonym">Cricetulus barabensis griseus</name>
    <dbReference type="NCBI Taxonomy" id="10029"/>
    <lineage>
        <taxon>Eukaryota</taxon>
        <taxon>Metazoa</taxon>
        <taxon>Chordata</taxon>
        <taxon>Craniata</taxon>
        <taxon>Vertebrata</taxon>
        <taxon>Euteleostomi</taxon>
        <taxon>Mammalia</taxon>
        <taxon>Eutheria</taxon>
        <taxon>Euarchontoglires</taxon>
        <taxon>Glires</taxon>
        <taxon>Rodentia</taxon>
        <taxon>Myomorpha</taxon>
        <taxon>Muroidea</taxon>
        <taxon>Cricetidae</taxon>
        <taxon>Cricetinae</taxon>
        <taxon>Cricetulus</taxon>
    </lineage>
</organism>
<proteinExistence type="predicted"/>
<dbReference type="GO" id="GO:0030336">
    <property type="term" value="P:negative regulation of cell migration"/>
    <property type="evidence" value="ECO:0007669"/>
    <property type="project" value="InterPro"/>
</dbReference>
<dbReference type="Proteomes" id="UP000001075">
    <property type="component" value="Unassembled WGS sequence"/>
</dbReference>
<gene>
    <name evidence="2" type="ORF">I79_023613</name>
</gene>
<name>G3IIE5_CRIGR</name>
<dbReference type="InParanoid" id="G3IIE5"/>
<dbReference type="Pfam" id="PF15734">
    <property type="entry name" value="MIIP"/>
    <property type="match status" value="1"/>
</dbReference>
<evidence type="ECO:0000313" key="2">
    <source>
        <dbReference type="EMBL" id="EGW12961.1"/>
    </source>
</evidence>
<accession>G3IIE5</accession>
<dbReference type="AlphaFoldDB" id="G3IIE5"/>
<dbReference type="PANTHER" id="PTHR34831">
    <property type="entry name" value="MIGRATION AND INVASION-INHIBITORY PROTEIN"/>
    <property type="match status" value="1"/>
</dbReference>
<feature type="compositionally biased region" description="Basic and acidic residues" evidence="1">
    <location>
        <begin position="129"/>
        <end position="150"/>
    </location>
</feature>
<protein>
    <submittedName>
        <fullName evidence="2">Migration and invasion-inhibitory protein</fullName>
    </submittedName>
</protein>
<evidence type="ECO:0000256" key="1">
    <source>
        <dbReference type="SAM" id="MobiDB-lite"/>
    </source>
</evidence>
<feature type="region of interest" description="Disordered" evidence="1">
    <location>
        <begin position="187"/>
        <end position="223"/>
    </location>
</feature>
<dbReference type="eggNOG" id="ENOG502RZQ8">
    <property type="taxonomic scope" value="Eukaryota"/>
</dbReference>
<dbReference type="PaxDb" id="10029-XP_007631349.1"/>
<reference evidence="3" key="1">
    <citation type="journal article" date="2011" name="Nat. Biotechnol.">
        <title>The genomic sequence of the Chinese hamster ovary (CHO)-K1 cell line.</title>
        <authorList>
            <person name="Xu X."/>
            <person name="Nagarajan H."/>
            <person name="Lewis N.E."/>
            <person name="Pan S."/>
            <person name="Cai Z."/>
            <person name="Liu X."/>
            <person name="Chen W."/>
            <person name="Xie M."/>
            <person name="Wang W."/>
            <person name="Hammond S."/>
            <person name="Andersen M.R."/>
            <person name="Neff N."/>
            <person name="Passarelli B."/>
            <person name="Koh W."/>
            <person name="Fan H.C."/>
            <person name="Wang J."/>
            <person name="Gui Y."/>
            <person name="Lee K.H."/>
            <person name="Betenbaugh M.J."/>
            <person name="Quake S.R."/>
            <person name="Famili I."/>
            <person name="Palsson B.O."/>
            <person name="Wang J."/>
        </authorList>
    </citation>
    <scope>NUCLEOTIDE SEQUENCE [LARGE SCALE GENOMIC DNA]</scope>
    <source>
        <strain evidence="3">CHO K1 cell line</strain>
    </source>
</reference>
<dbReference type="EMBL" id="JH002996">
    <property type="protein sequence ID" value="EGW12961.1"/>
    <property type="molecule type" value="Genomic_DNA"/>
</dbReference>